<name>A0ABW7FBP1_9BURK</name>
<dbReference type="SMART" id="SM00091">
    <property type="entry name" value="PAS"/>
    <property type="match status" value="2"/>
</dbReference>
<dbReference type="RefSeq" id="WP_394394436.1">
    <property type="nucleotide sequence ID" value="NZ_JBIGHW010000001.1"/>
</dbReference>
<evidence type="ECO:0000259" key="11">
    <source>
        <dbReference type="PROSITE" id="PS50113"/>
    </source>
</evidence>
<feature type="domain" description="HAMP" evidence="12">
    <location>
        <begin position="320"/>
        <end position="373"/>
    </location>
</feature>
<dbReference type="Gene3D" id="6.10.340.10">
    <property type="match status" value="1"/>
</dbReference>
<keyword evidence="8" id="KW-0472">Membrane</keyword>
<feature type="domain" description="PAS" evidence="10">
    <location>
        <begin position="378"/>
        <end position="423"/>
    </location>
</feature>
<keyword evidence="13" id="KW-0547">Nucleotide-binding</keyword>
<keyword evidence="5" id="KW-0808">Transferase</keyword>
<dbReference type="InterPro" id="IPR003660">
    <property type="entry name" value="HAMP_dom"/>
</dbReference>
<dbReference type="InterPro" id="IPR003594">
    <property type="entry name" value="HATPase_dom"/>
</dbReference>
<protein>
    <recommendedName>
        <fullName evidence="3">histidine kinase</fullName>
        <ecNumber evidence="3">2.7.13.3</ecNumber>
    </recommendedName>
</protein>
<evidence type="ECO:0000256" key="1">
    <source>
        <dbReference type="ARBA" id="ARBA00000085"/>
    </source>
</evidence>
<evidence type="ECO:0000256" key="7">
    <source>
        <dbReference type="SAM" id="Coils"/>
    </source>
</evidence>
<comment type="catalytic activity">
    <reaction evidence="1">
        <text>ATP + protein L-histidine = ADP + protein N-phospho-L-histidine.</text>
        <dbReference type="EC" id="2.7.13.3"/>
    </reaction>
</comment>
<evidence type="ECO:0000259" key="12">
    <source>
        <dbReference type="PROSITE" id="PS50885"/>
    </source>
</evidence>
<gene>
    <name evidence="13" type="ORF">ACG0Z3_00485</name>
</gene>
<dbReference type="GO" id="GO:0005524">
    <property type="term" value="F:ATP binding"/>
    <property type="evidence" value="ECO:0007669"/>
    <property type="project" value="UniProtKB-KW"/>
</dbReference>
<keyword evidence="8" id="KW-1133">Transmembrane helix</keyword>
<dbReference type="SMART" id="SM00387">
    <property type="entry name" value="HATPase_c"/>
    <property type="match status" value="1"/>
</dbReference>
<evidence type="ECO:0000256" key="2">
    <source>
        <dbReference type="ARBA" id="ARBA00004370"/>
    </source>
</evidence>
<dbReference type="InterPro" id="IPR000700">
    <property type="entry name" value="PAS-assoc_C"/>
</dbReference>
<dbReference type="PROSITE" id="PS50885">
    <property type="entry name" value="HAMP"/>
    <property type="match status" value="1"/>
</dbReference>
<dbReference type="Proteomes" id="UP001606301">
    <property type="component" value="Unassembled WGS sequence"/>
</dbReference>
<keyword evidence="6" id="KW-0418">Kinase</keyword>
<dbReference type="SUPFAM" id="SSF55874">
    <property type="entry name" value="ATPase domain of HSP90 chaperone/DNA topoisomerase II/histidine kinase"/>
    <property type="match status" value="1"/>
</dbReference>
<dbReference type="InterPro" id="IPR013656">
    <property type="entry name" value="PAS_4"/>
</dbReference>
<evidence type="ECO:0000256" key="5">
    <source>
        <dbReference type="ARBA" id="ARBA00022679"/>
    </source>
</evidence>
<dbReference type="Gene3D" id="1.10.287.130">
    <property type="match status" value="1"/>
</dbReference>
<dbReference type="Gene3D" id="3.30.565.10">
    <property type="entry name" value="Histidine kinase-like ATPase, C-terminal domain"/>
    <property type="match status" value="1"/>
</dbReference>
<dbReference type="Pfam" id="PF08448">
    <property type="entry name" value="PAS_4"/>
    <property type="match status" value="2"/>
</dbReference>
<sequence>MAGFKSWAEALAARGLGVRAWLAGTLVLTVTVIFVLVGGAILAYRLPQIERNTRAELQTRAQAASLQLGQFLTAVELAPRHLVGAAATAGAAELPALANRFAREGDLFDAVYLLAANDRVEALGLPSGNQALAASLVGLDLGRSAFVRALRARVGDDAAAPAVVWTDEYLSVLSGTRAVAMGLRFGDRIAIFELSPQRLLRILLGDGAEAGLGLVVVDGTGHFLGASQRDGFGWAFDDFRTSPVFKAVLQGRPLPASIAAEDGRRLLVGAVQVPRLGWVIETIADGGMAHESYRATVWMVFAGFCVALAVALLVAPFSAARMAQPLAEAAATAHELALGNFGVRRPRRRQVREISALLTDLDRMALSLEQRQVQLQHTADRLNAVIELVPSVAIQWYSVDGRVVYWNAASEAIYGFSRDEAMGACVLERSLMFADSGQAGVFLDVLAEVDRTGRSFGPADFSLRHKSGREVVANCVVFAIPADDGGKIFACIDIDVTERLAAETALRESERKLEAIFESSPAALSVSDMDRNYALLAVNRAWEAAMRRDRAQALGKNGPEVGLWKDLQVRERFVEQLCSPARRADMEVELLDGDGRTRLMHMVAQVLEIGGQRLALMSAEDITEARRAADEIRLLNAELDARVAKRTAELGRVNDELERRLAELQLTQQQLVQAEKLSALGRLVAGVAHELNTPIGNGLMAVSTLQDQVVRLRADMANGLRRSTLEEFLTQVAQGSAIGIRNLGRAAELITSFKQVAVDQTTSQRRTFMVRELVDEIVLTLTPSLRRMPYRIEVELGDAEAWMESYPGPLGQVLTNLINNALLHAFEGREQGSIRVGCERLGPEQLRLWVQDDGVGIEPDALGRIFDPFFTTRMGRGGTGLGLHIVHGLVVGSLGGQIDVDSEPGRGTRFTLTLPVMAPLPAPPSTRPQPL</sequence>
<feature type="transmembrane region" description="Helical" evidence="8">
    <location>
        <begin position="297"/>
        <end position="317"/>
    </location>
</feature>
<dbReference type="Gene3D" id="3.30.450.20">
    <property type="entry name" value="PAS domain"/>
    <property type="match status" value="2"/>
</dbReference>
<comment type="subcellular location">
    <subcellularLocation>
        <location evidence="2">Membrane</location>
    </subcellularLocation>
</comment>
<dbReference type="InterPro" id="IPR000014">
    <property type="entry name" value="PAS"/>
</dbReference>
<feature type="domain" description="PAC" evidence="11">
    <location>
        <begin position="584"/>
        <end position="634"/>
    </location>
</feature>
<feature type="coiled-coil region" evidence="7">
    <location>
        <begin position="622"/>
        <end position="677"/>
    </location>
</feature>
<comment type="caution">
    <text evidence="13">The sequence shown here is derived from an EMBL/GenBank/DDBJ whole genome shotgun (WGS) entry which is preliminary data.</text>
</comment>
<feature type="transmembrane region" description="Helical" evidence="8">
    <location>
        <begin position="20"/>
        <end position="44"/>
    </location>
</feature>
<keyword evidence="4" id="KW-0597">Phosphoprotein</keyword>
<feature type="domain" description="Histidine kinase" evidence="9">
    <location>
        <begin position="686"/>
        <end position="918"/>
    </location>
</feature>
<evidence type="ECO:0000259" key="9">
    <source>
        <dbReference type="PROSITE" id="PS50109"/>
    </source>
</evidence>
<keyword evidence="8" id="KW-0812">Transmembrane</keyword>
<dbReference type="PROSITE" id="PS50112">
    <property type="entry name" value="PAS"/>
    <property type="match status" value="1"/>
</dbReference>
<keyword evidence="7" id="KW-0175">Coiled coil</keyword>
<reference evidence="13 14" key="1">
    <citation type="submission" date="2024-08" db="EMBL/GenBank/DDBJ databases">
        <authorList>
            <person name="Lu H."/>
        </authorList>
    </citation>
    <scope>NUCLEOTIDE SEQUENCE [LARGE SCALE GENOMIC DNA]</scope>
    <source>
        <strain evidence="13 14">LKC17W</strain>
    </source>
</reference>
<dbReference type="PANTHER" id="PTHR43065">
    <property type="entry name" value="SENSOR HISTIDINE KINASE"/>
    <property type="match status" value="1"/>
</dbReference>
<dbReference type="EMBL" id="JBIGHW010000001">
    <property type="protein sequence ID" value="MFG6439149.1"/>
    <property type="molecule type" value="Genomic_DNA"/>
</dbReference>
<dbReference type="SUPFAM" id="SSF55785">
    <property type="entry name" value="PYP-like sensor domain (PAS domain)"/>
    <property type="match status" value="2"/>
</dbReference>
<organism evidence="13 14">
    <name type="scientific">Pelomonas margarita</name>
    <dbReference type="NCBI Taxonomy" id="3299031"/>
    <lineage>
        <taxon>Bacteria</taxon>
        <taxon>Pseudomonadati</taxon>
        <taxon>Pseudomonadota</taxon>
        <taxon>Betaproteobacteria</taxon>
        <taxon>Burkholderiales</taxon>
        <taxon>Sphaerotilaceae</taxon>
        <taxon>Roseateles</taxon>
    </lineage>
</organism>
<dbReference type="InterPro" id="IPR036097">
    <property type="entry name" value="HisK_dim/P_sf"/>
</dbReference>
<proteinExistence type="predicted"/>
<dbReference type="InterPro" id="IPR036890">
    <property type="entry name" value="HATPase_C_sf"/>
</dbReference>
<dbReference type="PROSITE" id="PS50109">
    <property type="entry name" value="HIS_KIN"/>
    <property type="match status" value="1"/>
</dbReference>
<dbReference type="CDD" id="cd00130">
    <property type="entry name" value="PAS"/>
    <property type="match status" value="1"/>
</dbReference>
<dbReference type="PRINTS" id="PR00344">
    <property type="entry name" value="BCTRLSENSOR"/>
</dbReference>
<keyword evidence="14" id="KW-1185">Reference proteome</keyword>
<evidence type="ECO:0000256" key="6">
    <source>
        <dbReference type="ARBA" id="ARBA00022777"/>
    </source>
</evidence>
<dbReference type="SUPFAM" id="SSF47384">
    <property type="entry name" value="Homodimeric domain of signal transducing histidine kinase"/>
    <property type="match status" value="1"/>
</dbReference>
<dbReference type="EC" id="2.7.13.3" evidence="3"/>
<dbReference type="InterPro" id="IPR035965">
    <property type="entry name" value="PAS-like_dom_sf"/>
</dbReference>
<evidence type="ECO:0000259" key="10">
    <source>
        <dbReference type="PROSITE" id="PS50112"/>
    </source>
</evidence>
<evidence type="ECO:0000313" key="14">
    <source>
        <dbReference type="Proteomes" id="UP001606301"/>
    </source>
</evidence>
<dbReference type="InterPro" id="IPR004358">
    <property type="entry name" value="Sig_transdc_His_kin-like_C"/>
</dbReference>
<accession>A0ABW7FBP1</accession>
<evidence type="ECO:0000256" key="8">
    <source>
        <dbReference type="SAM" id="Phobius"/>
    </source>
</evidence>
<dbReference type="InterPro" id="IPR005467">
    <property type="entry name" value="His_kinase_dom"/>
</dbReference>
<keyword evidence="13" id="KW-0067">ATP-binding</keyword>
<dbReference type="PROSITE" id="PS50113">
    <property type="entry name" value="PAC"/>
    <property type="match status" value="1"/>
</dbReference>
<dbReference type="CDD" id="cd00082">
    <property type="entry name" value="HisKA"/>
    <property type="match status" value="1"/>
</dbReference>
<dbReference type="InterPro" id="IPR003661">
    <property type="entry name" value="HisK_dim/P_dom"/>
</dbReference>
<evidence type="ECO:0000313" key="13">
    <source>
        <dbReference type="EMBL" id="MFG6439149.1"/>
    </source>
</evidence>
<dbReference type="Pfam" id="PF02518">
    <property type="entry name" value="HATPase_c"/>
    <property type="match status" value="1"/>
</dbReference>
<evidence type="ECO:0000256" key="3">
    <source>
        <dbReference type="ARBA" id="ARBA00012438"/>
    </source>
</evidence>
<dbReference type="NCBIfam" id="TIGR00229">
    <property type="entry name" value="sensory_box"/>
    <property type="match status" value="2"/>
</dbReference>
<evidence type="ECO:0000256" key="4">
    <source>
        <dbReference type="ARBA" id="ARBA00022553"/>
    </source>
</evidence>